<keyword evidence="3" id="KW-1185">Reference proteome</keyword>
<proteinExistence type="predicted"/>
<dbReference type="OrthoDB" id="3011417at2759"/>
<comment type="caution">
    <text evidence="2">The sequence shown here is derived from an EMBL/GenBank/DDBJ whole genome shotgun (WGS) entry which is preliminary data.</text>
</comment>
<reference evidence="2" key="1">
    <citation type="submission" date="2020-11" db="EMBL/GenBank/DDBJ databases">
        <title>Adaptations for nitrogen fixation in a non-lichenized fungal sporocarp promotes dispersal by wood-feeding termites.</title>
        <authorList>
            <consortium name="DOE Joint Genome Institute"/>
            <person name="Koch R.A."/>
            <person name="Yoon G."/>
            <person name="Arayal U."/>
            <person name="Lail K."/>
            <person name="Amirebrahimi M."/>
            <person name="Labutti K."/>
            <person name="Lipzen A."/>
            <person name="Riley R."/>
            <person name="Barry K."/>
            <person name="Henrissat B."/>
            <person name="Grigoriev I.V."/>
            <person name="Herr J.R."/>
            <person name="Aime M.C."/>
        </authorList>
    </citation>
    <scope>NUCLEOTIDE SEQUENCE</scope>
    <source>
        <strain evidence="2">MCA 3950</strain>
    </source>
</reference>
<feature type="region of interest" description="Disordered" evidence="1">
    <location>
        <begin position="91"/>
        <end position="116"/>
    </location>
</feature>
<dbReference type="RefSeq" id="XP_043034603.1">
    <property type="nucleotide sequence ID" value="XM_043179571.1"/>
</dbReference>
<dbReference type="Proteomes" id="UP000812287">
    <property type="component" value="Unassembled WGS sequence"/>
</dbReference>
<name>A0A9P7VHF7_9AGAR</name>
<evidence type="ECO:0000313" key="2">
    <source>
        <dbReference type="EMBL" id="KAG7441103.1"/>
    </source>
</evidence>
<dbReference type="GeneID" id="66101865"/>
<gene>
    <name evidence="2" type="ORF">BT62DRAFT_1080296</name>
</gene>
<dbReference type="AlphaFoldDB" id="A0A9P7VHF7"/>
<evidence type="ECO:0000256" key="1">
    <source>
        <dbReference type="SAM" id="MobiDB-lite"/>
    </source>
</evidence>
<accession>A0A9P7VHF7</accession>
<dbReference type="EMBL" id="MU250563">
    <property type="protein sequence ID" value="KAG7441103.1"/>
    <property type="molecule type" value="Genomic_DNA"/>
</dbReference>
<protein>
    <submittedName>
        <fullName evidence="2">Uncharacterized protein</fullName>
    </submittedName>
</protein>
<sequence>MLFVPPARLDRDYPKRTQVALREEFQDILRSDDHIFDEAGECDAVENSHNGNLLLKQLWGECADLRPDIGFTTNRDVVMVFFRVVPLHDPEQNTSSDTRSSRRRQPEPTPDPNSGFVLSPFMKWTDKRLRACLLALSLMALDEESWMTRDNPVSLRDLSVQILSAHKFCSLERRLLALSLSLEHR</sequence>
<evidence type="ECO:0000313" key="3">
    <source>
        <dbReference type="Proteomes" id="UP000812287"/>
    </source>
</evidence>
<organism evidence="2 3">
    <name type="scientific">Guyanagaster necrorhizus</name>
    <dbReference type="NCBI Taxonomy" id="856835"/>
    <lineage>
        <taxon>Eukaryota</taxon>
        <taxon>Fungi</taxon>
        <taxon>Dikarya</taxon>
        <taxon>Basidiomycota</taxon>
        <taxon>Agaricomycotina</taxon>
        <taxon>Agaricomycetes</taxon>
        <taxon>Agaricomycetidae</taxon>
        <taxon>Agaricales</taxon>
        <taxon>Marasmiineae</taxon>
        <taxon>Physalacriaceae</taxon>
        <taxon>Guyanagaster</taxon>
    </lineage>
</organism>